<evidence type="ECO:0000256" key="2">
    <source>
        <dbReference type="ARBA" id="ARBA00005581"/>
    </source>
</evidence>
<dbReference type="Pfam" id="PF05938">
    <property type="entry name" value="Self-incomp_S1"/>
    <property type="match status" value="1"/>
</dbReference>
<keyword evidence="4 6" id="KW-0964">Secreted</keyword>
<evidence type="ECO:0000313" key="7">
    <source>
        <dbReference type="EMBL" id="KEH41911.1"/>
    </source>
</evidence>
<keyword evidence="5 6" id="KW-0732">Signal</keyword>
<comment type="subcellular location">
    <subcellularLocation>
        <location evidence="1 6">Secreted</location>
    </subcellularLocation>
</comment>
<dbReference type="InterPro" id="IPR010264">
    <property type="entry name" value="Self-incomp_S1"/>
</dbReference>
<reference evidence="9" key="3">
    <citation type="submission" date="2015-04" db="UniProtKB">
        <authorList>
            <consortium name="EnsemblPlants"/>
        </authorList>
    </citation>
    <scope>IDENTIFICATION</scope>
    <source>
        <strain evidence="9">cv. Jemalong A17</strain>
    </source>
</reference>
<evidence type="ECO:0000256" key="6">
    <source>
        <dbReference type="RuleBase" id="RU367044"/>
    </source>
</evidence>
<accession>A0A072VJZ5</accession>
<dbReference type="PANTHER" id="PTHR31232">
    <property type="match status" value="1"/>
</dbReference>
<comment type="similarity">
    <text evidence="2 6">Belongs to the plant self-incompatibility (S1) protein family.</text>
</comment>
<reference evidence="7 10" key="1">
    <citation type="journal article" date="2011" name="Nature">
        <title>The Medicago genome provides insight into the evolution of rhizobial symbioses.</title>
        <authorList>
            <person name="Young N.D."/>
            <person name="Debelle F."/>
            <person name="Oldroyd G.E."/>
            <person name="Geurts R."/>
            <person name="Cannon S.B."/>
            <person name="Udvardi M.K."/>
            <person name="Benedito V.A."/>
            <person name="Mayer K.F."/>
            <person name="Gouzy J."/>
            <person name="Schoof H."/>
            <person name="Van de Peer Y."/>
            <person name="Proost S."/>
            <person name="Cook D.R."/>
            <person name="Meyers B.C."/>
            <person name="Spannagl M."/>
            <person name="Cheung F."/>
            <person name="De Mita S."/>
            <person name="Krishnakumar V."/>
            <person name="Gundlach H."/>
            <person name="Zhou S."/>
            <person name="Mudge J."/>
            <person name="Bharti A.K."/>
            <person name="Murray J.D."/>
            <person name="Naoumkina M.A."/>
            <person name="Rosen B."/>
            <person name="Silverstein K.A."/>
            <person name="Tang H."/>
            <person name="Rombauts S."/>
            <person name="Zhao P.X."/>
            <person name="Zhou P."/>
            <person name="Barbe V."/>
            <person name="Bardou P."/>
            <person name="Bechner M."/>
            <person name="Bellec A."/>
            <person name="Berger A."/>
            <person name="Berges H."/>
            <person name="Bidwell S."/>
            <person name="Bisseling T."/>
            <person name="Choisne N."/>
            <person name="Couloux A."/>
            <person name="Denny R."/>
            <person name="Deshpande S."/>
            <person name="Dai X."/>
            <person name="Doyle J.J."/>
            <person name="Dudez A.M."/>
            <person name="Farmer A.D."/>
            <person name="Fouteau S."/>
            <person name="Franken C."/>
            <person name="Gibelin C."/>
            <person name="Gish J."/>
            <person name="Goldstein S."/>
            <person name="Gonzalez A.J."/>
            <person name="Green P.J."/>
            <person name="Hallab A."/>
            <person name="Hartog M."/>
            <person name="Hua A."/>
            <person name="Humphray S.J."/>
            <person name="Jeong D.H."/>
            <person name="Jing Y."/>
            <person name="Jocker A."/>
            <person name="Kenton S.M."/>
            <person name="Kim D.J."/>
            <person name="Klee K."/>
            <person name="Lai H."/>
            <person name="Lang C."/>
            <person name="Lin S."/>
            <person name="Macmil S.L."/>
            <person name="Magdelenat G."/>
            <person name="Matthews L."/>
            <person name="McCorrison J."/>
            <person name="Monaghan E.L."/>
            <person name="Mun J.H."/>
            <person name="Najar F.Z."/>
            <person name="Nicholson C."/>
            <person name="Noirot C."/>
            <person name="O'Bleness M."/>
            <person name="Paule C.R."/>
            <person name="Poulain J."/>
            <person name="Prion F."/>
            <person name="Qin B."/>
            <person name="Qu C."/>
            <person name="Retzel E.F."/>
            <person name="Riddle C."/>
            <person name="Sallet E."/>
            <person name="Samain S."/>
            <person name="Samson N."/>
            <person name="Sanders I."/>
            <person name="Saurat O."/>
            <person name="Scarpelli C."/>
            <person name="Schiex T."/>
            <person name="Segurens B."/>
            <person name="Severin A.J."/>
            <person name="Sherrier D.J."/>
            <person name="Shi R."/>
            <person name="Sims S."/>
            <person name="Singer S.R."/>
            <person name="Sinharoy S."/>
            <person name="Sterck L."/>
            <person name="Viollet A."/>
            <person name="Wang B.B."/>
            <person name="Wang K."/>
            <person name="Wang M."/>
            <person name="Wang X."/>
            <person name="Warfsmann J."/>
            <person name="Weissenbach J."/>
            <person name="White D.D."/>
            <person name="White J.D."/>
            <person name="Wiley G.B."/>
            <person name="Wincker P."/>
            <person name="Xing Y."/>
            <person name="Yang L."/>
            <person name="Yao Z."/>
            <person name="Ying F."/>
            <person name="Zhai J."/>
            <person name="Zhou L."/>
            <person name="Zuber A."/>
            <person name="Denarie J."/>
            <person name="Dixon R.A."/>
            <person name="May G.D."/>
            <person name="Schwartz D.C."/>
            <person name="Rogers J."/>
            <person name="Quetier F."/>
            <person name="Town C.D."/>
            <person name="Roe B.A."/>
        </authorList>
    </citation>
    <scope>NUCLEOTIDE SEQUENCE [LARGE SCALE GENOMIC DNA]</scope>
    <source>
        <strain evidence="7">A17</strain>
        <strain evidence="9 10">cv. Jemalong A17</strain>
    </source>
</reference>
<keyword evidence="10" id="KW-1185">Reference proteome</keyword>
<dbReference type="HOGENOM" id="CLU_125658_0_2_1"/>
<evidence type="ECO:0000256" key="5">
    <source>
        <dbReference type="ARBA" id="ARBA00022729"/>
    </source>
</evidence>
<dbReference type="EMBL" id="CM001217">
    <property type="protein sequence ID" value="KEH41911.1"/>
    <property type="molecule type" value="Genomic_DNA"/>
</dbReference>
<reference evidence="8" key="4">
    <citation type="journal article" date="2018" name="Nat. Plants">
        <title>Whole-genome landscape of Medicago truncatula symbiotic genes.</title>
        <authorList>
            <person name="Pecrix Y."/>
            <person name="Gamas P."/>
            <person name="Carrere S."/>
        </authorList>
    </citation>
    <scope>NUCLEOTIDE SEQUENCE</scope>
    <source>
        <tissue evidence="8">Leaves</tissue>
    </source>
</reference>
<organism evidence="7 10">
    <name type="scientific">Medicago truncatula</name>
    <name type="common">Barrel medic</name>
    <name type="synonym">Medicago tribuloides</name>
    <dbReference type="NCBI Taxonomy" id="3880"/>
    <lineage>
        <taxon>Eukaryota</taxon>
        <taxon>Viridiplantae</taxon>
        <taxon>Streptophyta</taxon>
        <taxon>Embryophyta</taxon>
        <taxon>Tracheophyta</taxon>
        <taxon>Spermatophyta</taxon>
        <taxon>Magnoliopsida</taxon>
        <taxon>eudicotyledons</taxon>
        <taxon>Gunneridae</taxon>
        <taxon>Pentapetalae</taxon>
        <taxon>rosids</taxon>
        <taxon>fabids</taxon>
        <taxon>Fabales</taxon>
        <taxon>Fabaceae</taxon>
        <taxon>Papilionoideae</taxon>
        <taxon>50 kb inversion clade</taxon>
        <taxon>NPAAA clade</taxon>
        <taxon>Hologalegina</taxon>
        <taxon>IRL clade</taxon>
        <taxon>Trifolieae</taxon>
        <taxon>Medicago</taxon>
    </lineage>
</organism>
<name>A0A072VJZ5_MEDTR</name>
<dbReference type="EMBL" id="PSQE01000001">
    <property type="protein sequence ID" value="RHN79458.1"/>
    <property type="molecule type" value="Genomic_DNA"/>
</dbReference>
<dbReference type="GO" id="GO:0005576">
    <property type="term" value="C:extracellular region"/>
    <property type="evidence" value="ECO:0007669"/>
    <property type="project" value="UniProtKB-SubCell"/>
</dbReference>
<evidence type="ECO:0000313" key="8">
    <source>
        <dbReference type="EMBL" id="RHN79458.1"/>
    </source>
</evidence>
<dbReference type="Proteomes" id="UP000002051">
    <property type="component" value="Unassembled WGS sequence"/>
</dbReference>
<dbReference type="PANTHER" id="PTHR31232:SF43">
    <property type="entry name" value="S-PROTEIN HOMOLOG 29-RELATED"/>
    <property type="match status" value="1"/>
</dbReference>
<protein>
    <recommendedName>
        <fullName evidence="6">S-protein homolog</fullName>
    </recommendedName>
</protein>
<gene>
    <name evidence="7" type="ordered locus">MTR_1g057370</name>
    <name evidence="8" type="ORF">MtrunA17_Chr1g0177561</name>
</gene>
<dbReference type="Proteomes" id="UP000265566">
    <property type="component" value="Chromosome 1"/>
</dbReference>
<dbReference type="GO" id="GO:0060320">
    <property type="term" value="P:rejection of self pollen"/>
    <property type="evidence" value="ECO:0007669"/>
    <property type="project" value="UniProtKB-KW"/>
</dbReference>
<evidence type="ECO:0000256" key="4">
    <source>
        <dbReference type="ARBA" id="ARBA00022525"/>
    </source>
</evidence>
<dbReference type="AlphaFoldDB" id="A0A072VJZ5"/>
<evidence type="ECO:0000256" key="1">
    <source>
        <dbReference type="ARBA" id="ARBA00004613"/>
    </source>
</evidence>
<feature type="chain" id="PRO_5014500688" description="S-protein homolog" evidence="6">
    <location>
        <begin position="25"/>
        <end position="131"/>
    </location>
</feature>
<evidence type="ECO:0000256" key="3">
    <source>
        <dbReference type="ARBA" id="ARBA00022471"/>
    </source>
</evidence>
<sequence length="131" mass="15027">MSLLTQKLLFLCVLALLLMHNVIGFGTHHVNLINNLDNNLDLTVHCKSADDDLGVHLLHHGDTYGFTFRDKIIGNTQFYCSFQWTGEFHYFDVYIASEDSKRCDTCNWSITNPGPCRNTSQEGNVCFHWNK</sequence>
<evidence type="ECO:0000313" key="9">
    <source>
        <dbReference type="EnsemblPlants" id="KEH41911"/>
    </source>
</evidence>
<dbReference type="EnsemblPlants" id="KEH41911">
    <property type="protein sequence ID" value="KEH41911"/>
    <property type="gene ID" value="MTR_1g057370"/>
</dbReference>
<keyword evidence="3 6" id="KW-0713">Self-incompatibility</keyword>
<proteinExistence type="inferred from homology"/>
<dbReference type="Gramene" id="rna3251">
    <property type="protein sequence ID" value="RHN79458.1"/>
    <property type="gene ID" value="gene3251"/>
</dbReference>
<evidence type="ECO:0000313" key="10">
    <source>
        <dbReference type="Proteomes" id="UP000002051"/>
    </source>
</evidence>
<reference evidence="7 10" key="2">
    <citation type="journal article" date="2014" name="BMC Genomics">
        <title>An improved genome release (version Mt4.0) for the model legume Medicago truncatula.</title>
        <authorList>
            <person name="Tang H."/>
            <person name="Krishnakumar V."/>
            <person name="Bidwell S."/>
            <person name="Rosen B."/>
            <person name="Chan A."/>
            <person name="Zhou S."/>
            <person name="Gentzbittel L."/>
            <person name="Childs K.L."/>
            <person name="Yandell M."/>
            <person name="Gundlach H."/>
            <person name="Mayer K.F."/>
            <person name="Schwartz D.C."/>
            <person name="Town C.D."/>
        </authorList>
    </citation>
    <scope>GENOME REANNOTATION</scope>
    <source>
        <strain evidence="7">A17</strain>
        <strain evidence="9 10">cv. Jemalong A17</strain>
    </source>
</reference>
<feature type="signal peptide" evidence="6">
    <location>
        <begin position="1"/>
        <end position="24"/>
    </location>
</feature>